<protein>
    <recommendedName>
        <fullName evidence="3">Peptidase S8/S53 domain-containing protein</fullName>
    </recommendedName>
</protein>
<evidence type="ECO:0000259" key="3">
    <source>
        <dbReference type="Pfam" id="PF00082"/>
    </source>
</evidence>
<dbReference type="SUPFAM" id="SSF52743">
    <property type="entry name" value="Subtilisin-like"/>
    <property type="match status" value="1"/>
</dbReference>
<name>A0A291QV93_9BACT</name>
<gene>
    <name evidence="4" type="ORF">COR50_12090</name>
</gene>
<accession>A0A291QV93</accession>
<evidence type="ECO:0000256" key="2">
    <source>
        <dbReference type="PROSITE-ProRule" id="PRU01240"/>
    </source>
</evidence>
<reference evidence="4 5" key="1">
    <citation type="submission" date="2017-10" db="EMBL/GenBank/DDBJ databases">
        <title>Paenichitinophaga pekingensis gen. nov., sp. nov., isolated from activated sludge.</title>
        <authorList>
            <person name="Jin D."/>
            <person name="Kong X."/>
            <person name="Deng Y."/>
            <person name="Bai Z."/>
        </authorList>
    </citation>
    <scope>NUCLEOTIDE SEQUENCE [LARGE SCALE GENOMIC DNA]</scope>
    <source>
        <strain evidence="4 5">13</strain>
    </source>
</reference>
<dbReference type="PANTHER" id="PTHR43399">
    <property type="entry name" value="SUBTILISIN-RELATED"/>
    <property type="match status" value="1"/>
</dbReference>
<organism evidence="4 5">
    <name type="scientific">Chitinophaga caeni</name>
    <dbReference type="NCBI Taxonomy" id="2029983"/>
    <lineage>
        <taxon>Bacteria</taxon>
        <taxon>Pseudomonadati</taxon>
        <taxon>Bacteroidota</taxon>
        <taxon>Chitinophagia</taxon>
        <taxon>Chitinophagales</taxon>
        <taxon>Chitinophagaceae</taxon>
        <taxon>Chitinophaga</taxon>
    </lineage>
</organism>
<dbReference type="PANTHER" id="PTHR43399:SF4">
    <property type="entry name" value="CELL WALL-ASSOCIATED PROTEASE"/>
    <property type="match status" value="1"/>
</dbReference>
<dbReference type="PROSITE" id="PS51892">
    <property type="entry name" value="SUBTILASE"/>
    <property type="match status" value="1"/>
</dbReference>
<dbReference type="Gene3D" id="2.60.120.380">
    <property type="match status" value="1"/>
</dbReference>
<keyword evidence="5" id="KW-1185">Reference proteome</keyword>
<dbReference type="EMBL" id="CP023777">
    <property type="protein sequence ID" value="ATL47841.1"/>
    <property type="molecule type" value="Genomic_DNA"/>
</dbReference>
<dbReference type="InterPro" id="IPR036852">
    <property type="entry name" value="Peptidase_S8/S53_dom_sf"/>
</dbReference>
<sequence length="949" mass="105231">MKNIVVSHLLLILGFLFHSNHCIGQLQAIHQSKDSLLQLYGADTTGKNWAKGTIENLLIKFKEIPPAGQQFPFHVLKRISPVHFIINGNFDNSWQQKILYAVPANSMWKASPALLNALHKSTPGQSLKLTIVFNNNLENLDSNWMGNVQTIHWHTTAPYGIFIVKVKDIPGILSENSIKFCDIARAPQIEGPIKEKDFGLNNIESAQSAFPNFANPRSTISIKENMFDTTDIDLLYKQVANSRASKIFSLHATDMAVIMSGIGNSGYHGKGISPGANLLPSNFEVLLPDDDAFFLHWHCLLQNHSYGVGIENYYGAEALAYDQQVNRIDSLVHIFSSGNSGTTTPDAGLYKGIHGFANLTGTFKQAKNVITVGATDLDGQVSTLSSRGPGFDGRIQPFIVAYGPGGTSEAAAMVSGSVNILQNAYRYLFQESPSIALIKALLMNTADTPLNNPLSYQSGYGSLNTRRALNSLLEQHFIKASLNPGGNFQNTIPVPPGTAILKVSIAWNDPAANIDTDLSLINDLDLQLVDPAGKVYHPWVLSYFPSKDSLAASSRRGIDHLNNQELTSVQNPVAGDYLVNVHSQQLSANNQEFYMAWDIVPSNYFEWEFPNKNLILTPGESNTIRWHSNIGEAANLYYSLDAGITWKSIGSNIRLKDGAVNWEIPEGIFHKALLKIENNARSFTSDTFRISPKPDISVLYNCKENLALQWAGIEQATAYTIYAIIGNRLLPIQETEATEIVLPKQDQLPLYYSVAPVSKDGWVGQTGNVINYQMQGVGCFVKQILADKITGSTVHLQLRLSAAHLLEEMSWEKLQHQSFKKISGERVNGNNFFQRIDTVLQPGVVYYRAKLTTKSGQTIYTDTVAVDMVGSGQYFLYPNPVQDVFTLLNADYGDDIVVRIMDAKGITRRMRLLTGLRQSFDVKQLPAGQYWCVIYRKGRLEFKIPFIKL</sequence>
<dbReference type="Proteomes" id="UP000220133">
    <property type="component" value="Chromosome"/>
</dbReference>
<dbReference type="OrthoDB" id="9792152at2"/>
<dbReference type="KEGG" id="cbae:COR50_12090"/>
<evidence type="ECO:0000256" key="1">
    <source>
        <dbReference type="ARBA" id="ARBA00011073"/>
    </source>
</evidence>
<dbReference type="RefSeq" id="WP_098194218.1">
    <property type="nucleotide sequence ID" value="NZ_CP023777.1"/>
</dbReference>
<dbReference type="AlphaFoldDB" id="A0A291QV93"/>
<feature type="domain" description="Peptidase S8/S53" evidence="3">
    <location>
        <begin position="237"/>
        <end position="461"/>
    </location>
</feature>
<comment type="caution">
    <text evidence="2">Lacks conserved residue(s) required for the propagation of feature annotation.</text>
</comment>
<dbReference type="InterPro" id="IPR000209">
    <property type="entry name" value="Peptidase_S8/S53_dom"/>
</dbReference>
<dbReference type="Pfam" id="PF00082">
    <property type="entry name" value="Peptidase_S8"/>
    <property type="match status" value="1"/>
</dbReference>
<dbReference type="SUPFAM" id="SSF49785">
    <property type="entry name" value="Galactose-binding domain-like"/>
    <property type="match status" value="1"/>
</dbReference>
<dbReference type="GO" id="GO:0004252">
    <property type="term" value="F:serine-type endopeptidase activity"/>
    <property type="evidence" value="ECO:0007669"/>
    <property type="project" value="InterPro"/>
</dbReference>
<dbReference type="Gene3D" id="3.40.50.200">
    <property type="entry name" value="Peptidase S8/S53 domain"/>
    <property type="match status" value="1"/>
</dbReference>
<proteinExistence type="inferred from homology"/>
<dbReference type="InterPro" id="IPR051048">
    <property type="entry name" value="Peptidase_S8/S53_subtilisin"/>
</dbReference>
<comment type="similarity">
    <text evidence="1 2">Belongs to the peptidase S8 family.</text>
</comment>
<evidence type="ECO:0000313" key="5">
    <source>
        <dbReference type="Proteomes" id="UP000220133"/>
    </source>
</evidence>
<dbReference type="InterPro" id="IPR008979">
    <property type="entry name" value="Galactose-bd-like_sf"/>
</dbReference>
<dbReference type="GO" id="GO:0006508">
    <property type="term" value="P:proteolysis"/>
    <property type="evidence" value="ECO:0007669"/>
    <property type="project" value="InterPro"/>
</dbReference>
<evidence type="ECO:0000313" key="4">
    <source>
        <dbReference type="EMBL" id="ATL47841.1"/>
    </source>
</evidence>